<protein>
    <recommendedName>
        <fullName evidence="4">Inhibitor of growth protein N-terminal histone-binding domain-containing protein</fullName>
    </recommendedName>
</protein>
<reference evidence="2 3" key="1">
    <citation type="submission" date="2024-03" db="EMBL/GenBank/DDBJ databases">
        <authorList>
            <person name="Brejova B."/>
        </authorList>
    </citation>
    <scope>NUCLEOTIDE SEQUENCE [LARGE SCALE GENOMIC DNA]</scope>
    <source>
        <strain evidence="2 3">CBS 14171</strain>
    </source>
</reference>
<dbReference type="GeneID" id="92210350"/>
<feature type="compositionally biased region" description="Polar residues" evidence="1">
    <location>
        <begin position="174"/>
        <end position="183"/>
    </location>
</feature>
<feature type="compositionally biased region" description="Low complexity" evidence="1">
    <location>
        <begin position="160"/>
        <end position="173"/>
    </location>
</feature>
<evidence type="ECO:0000256" key="1">
    <source>
        <dbReference type="SAM" id="MobiDB-lite"/>
    </source>
</evidence>
<sequence length="210" mass="22413">MFRFDQNGGTSRPKLPNSIKIDDITSGRIDPKLIYEEIERLKAEINILRNDMSSFLKALATIPENGSQQEYYGTVILRLQTMQQSINEYCERYNKLLPIINLAQIKLGHEVEAPAPALKGKLTPSNPSTTNNTPVMGSKTTPVLTPGTPSLAGTNFATNSASASAPGLSAPTSQQGTANGSSKNLKKPAKKAISQTTKTGNGTAASPIVL</sequence>
<evidence type="ECO:0000313" key="3">
    <source>
        <dbReference type="Proteomes" id="UP001497383"/>
    </source>
</evidence>
<organism evidence="2 3">
    <name type="scientific">Lodderomyces beijingensis</name>
    <dbReference type="NCBI Taxonomy" id="1775926"/>
    <lineage>
        <taxon>Eukaryota</taxon>
        <taxon>Fungi</taxon>
        <taxon>Dikarya</taxon>
        <taxon>Ascomycota</taxon>
        <taxon>Saccharomycotina</taxon>
        <taxon>Pichiomycetes</taxon>
        <taxon>Debaryomycetaceae</taxon>
        <taxon>Candida/Lodderomyces clade</taxon>
        <taxon>Lodderomyces</taxon>
    </lineage>
</organism>
<accession>A0ABP0ZS02</accession>
<name>A0ABP0ZS02_9ASCO</name>
<feature type="compositionally biased region" description="Polar residues" evidence="1">
    <location>
        <begin position="193"/>
        <end position="204"/>
    </location>
</feature>
<gene>
    <name evidence="2" type="ORF">LODBEIA_P51540</name>
</gene>
<keyword evidence="3" id="KW-1185">Reference proteome</keyword>
<feature type="compositionally biased region" description="Polar residues" evidence="1">
    <location>
        <begin position="138"/>
        <end position="159"/>
    </location>
</feature>
<feature type="region of interest" description="Disordered" evidence="1">
    <location>
        <begin position="117"/>
        <end position="210"/>
    </location>
</feature>
<evidence type="ECO:0000313" key="2">
    <source>
        <dbReference type="EMBL" id="CAK9441285.1"/>
    </source>
</evidence>
<dbReference type="RefSeq" id="XP_066832092.1">
    <property type="nucleotide sequence ID" value="XM_066975455.1"/>
</dbReference>
<evidence type="ECO:0008006" key="4">
    <source>
        <dbReference type="Google" id="ProtNLM"/>
    </source>
</evidence>
<feature type="compositionally biased region" description="Low complexity" evidence="1">
    <location>
        <begin position="123"/>
        <end position="134"/>
    </location>
</feature>
<proteinExistence type="predicted"/>
<dbReference type="EMBL" id="OZ022410">
    <property type="protein sequence ID" value="CAK9441285.1"/>
    <property type="molecule type" value="Genomic_DNA"/>
</dbReference>
<dbReference type="Proteomes" id="UP001497383">
    <property type="component" value="Chromosome 6"/>
</dbReference>